<keyword evidence="2" id="KW-0812">Transmembrane</keyword>
<feature type="domain" description="DUF1510" evidence="3">
    <location>
        <begin position="150"/>
        <end position="241"/>
    </location>
</feature>
<dbReference type="RefSeq" id="WP_134381697.1">
    <property type="nucleotide sequence ID" value="NZ_SORX01000005.1"/>
</dbReference>
<dbReference type="AlphaFoldDB" id="A0A4Y8LFS1"/>
<evidence type="ECO:0000313" key="4">
    <source>
        <dbReference type="EMBL" id="TFE01076.1"/>
    </source>
</evidence>
<keyword evidence="2" id="KW-1133">Transmembrane helix</keyword>
<feature type="compositionally biased region" description="Acidic residues" evidence="1">
    <location>
        <begin position="64"/>
        <end position="74"/>
    </location>
</feature>
<evidence type="ECO:0000259" key="3">
    <source>
        <dbReference type="Pfam" id="PF07423"/>
    </source>
</evidence>
<feature type="transmembrane region" description="Helical" evidence="2">
    <location>
        <begin position="17"/>
        <end position="39"/>
    </location>
</feature>
<dbReference type="InterPro" id="IPR009988">
    <property type="entry name" value="DUF1510"/>
</dbReference>
<feature type="region of interest" description="Disordered" evidence="1">
    <location>
        <begin position="45"/>
        <end position="172"/>
    </location>
</feature>
<reference evidence="4 5" key="1">
    <citation type="submission" date="2019-03" db="EMBL/GenBank/DDBJ databases">
        <authorList>
            <person name="Yang Y."/>
        </authorList>
    </citation>
    <scope>NUCLEOTIDE SEQUENCE [LARGE SCALE GENOMIC DNA]</scope>
    <source>
        <strain evidence="4 5">ASL-1</strain>
    </source>
</reference>
<dbReference type="OrthoDB" id="2168558at2"/>
<protein>
    <submittedName>
        <fullName evidence="4">DUF1510 family protein</fullName>
    </submittedName>
</protein>
<dbReference type="Proteomes" id="UP000297776">
    <property type="component" value="Unassembled WGS sequence"/>
</dbReference>
<evidence type="ECO:0000313" key="5">
    <source>
        <dbReference type="Proteomes" id="UP000297776"/>
    </source>
</evidence>
<dbReference type="Pfam" id="PF07423">
    <property type="entry name" value="DUF1510"/>
    <property type="match status" value="1"/>
</dbReference>
<sequence>MNNSRAKVQSKKRKQNILLNGSIAVVFLLIAGVSAFIFLGDNENQAAETSEEKTIAEQVQENSGVEDENEDSSDQGENNELSASEIESEEKENTDEKNETQSSEEVEEKKKEDEQKEEQQKQDEEKEEQQKRDEEKEDAENDRETASPQDGEWKPVGTKQTGEHVSSYEEGSVDWNEKLKAAAYATGLDTSTMTVWWVGNDGGPQKSVVEVSSSAGGQAEYRVHMEWVDKKGWKPVKVDEL</sequence>
<evidence type="ECO:0000256" key="1">
    <source>
        <dbReference type="SAM" id="MobiDB-lite"/>
    </source>
</evidence>
<dbReference type="EMBL" id="SORX01000005">
    <property type="protein sequence ID" value="TFE01076.1"/>
    <property type="molecule type" value="Genomic_DNA"/>
</dbReference>
<proteinExistence type="predicted"/>
<comment type="caution">
    <text evidence="4">The sequence shown here is derived from an EMBL/GenBank/DDBJ whole genome shotgun (WGS) entry which is preliminary data.</text>
</comment>
<accession>A0A4Y8LFS1</accession>
<keyword evidence="2" id="KW-0472">Membrane</keyword>
<feature type="compositionally biased region" description="Basic and acidic residues" evidence="1">
    <location>
        <begin position="107"/>
        <end position="134"/>
    </location>
</feature>
<gene>
    <name evidence="4" type="ORF">E2626_10470</name>
</gene>
<evidence type="ECO:0000256" key="2">
    <source>
        <dbReference type="SAM" id="Phobius"/>
    </source>
</evidence>
<keyword evidence="5" id="KW-1185">Reference proteome</keyword>
<name>A0A4Y8LFS1_9BACL</name>
<organism evidence="4 5">
    <name type="scientific">Jeotgalibacillus salarius</name>
    <dbReference type="NCBI Taxonomy" id="546023"/>
    <lineage>
        <taxon>Bacteria</taxon>
        <taxon>Bacillati</taxon>
        <taxon>Bacillota</taxon>
        <taxon>Bacilli</taxon>
        <taxon>Bacillales</taxon>
        <taxon>Caryophanaceae</taxon>
        <taxon>Jeotgalibacillus</taxon>
    </lineage>
</organism>